<gene>
    <name evidence="2" type="ORF">TRITD_6Av1G226130</name>
</gene>
<name>A0A9R0YCE9_TRITD</name>
<accession>A0A9R0YCE9</accession>
<dbReference type="SUPFAM" id="SSF50965">
    <property type="entry name" value="Galactose oxidase, central domain"/>
    <property type="match status" value="1"/>
</dbReference>
<dbReference type="Proteomes" id="UP000324705">
    <property type="component" value="Chromosome 6A"/>
</dbReference>
<dbReference type="OMA" id="DPMHDTP"/>
<dbReference type="InterPro" id="IPR036047">
    <property type="entry name" value="F-box-like_dom_sf"/>
</dbReference>
<organism evidence="2 3">
    <name type="scientific">Triticum turgidum subsp. durum</name>
    <name type="common">Durum wheat</name>
    <name type="synonym">Triticum durum</name>
    <dbReference type="NCBI Taxonomy" id="4567"/>
    <lineage>
        <taxon>Eukaryota</taxon>
        <taxon>Viridiplantae</taxon>
        <taxon>Streptophyta</taxon>
        <taxon>Embryophyta</taxon>
        <taxon>Tracheophyta</taxon>
        <taxon>Spermatophyta</taxon>
        <taxon>Magnoliopsida</taxon>
        <taxon>Liliopsida</taxon>
        <taxon>Poales</taxon>
        <taxon>Poaceae</taxon>
        <taxon>BOP clade</taxon>
        <taxon>Pooideae</taxon>
        <taxon>Triticodae</taxon>
        <taxon>Triticeae</taxon>
        <taxon>Triticinae</taxon>
        <taxon>Triticum</taxon>
    </lineage>
</organism>
<sequence length="456" mass="50716">MQSPSKLSDVSLPWPHAFSGPQGWADLPDGLLHSVVARLGSFRDLLGFAATCPSWRAAFSSYPSKSMLRSKFPPLLIQPHVRVQGPLLPAANGCHQLYTCVVIDPANKKTSLRCQIPVETTEKMIYIGSSYGNIIYFCYGYVHIVDVFTGVEVSTPRLPSSVKCETFYLNGILTSPLTSPNSHLLVSTEFSLFDLLVGSDSWSQVQLPHMLVIDQIVEFNGQVIVSDGFHRFYTLQLAPQLGLQEMTTKFQDRSEDHRRGKTWLVVCGGMLLMVTAFSFNEVYCLDMSTKPATWMAVEKLNNWALFLGEEVKSTPLSCMSSELFGLGSNILLYAGLDSKPWNLHHLCGGPDPMHDTPPDAGDAPEPWGWDSPLPCASLGPWWVTPALACTSLEPWEWDSPALPCMSPEPWWAAPALPCTSPYEWGGWNNTSHSDPWHLRRPPPFWLYPSMFYSGGQ</sequence>
<dbReference type="Gene3D" id="1.20.1280.50">
    <property type="match status" value="1"/>
</dbReference>
<dbReference type="EMBL" id="LT934121">
    <property type="protein sequence ID" value="VAI52166.1"/>
    <property type="molecule type" value="Genomic_DNA"/>
</dbReference>
<dbReference type="Gramene" id="TRITD6Av1G226130.1">
    <property type="protein sequence ID" value="TRITD6Av1G226130.1"/>
    <property type="gene ID" value="TRITD6Av1G226130"/>
</dbReference>
<feature type="domain" description="KIB1-4 beta-propeller" evidence="1">
    <location>
        <begin position="107"/>
        <end position="330"/>
    </location>
</feature>
<dbReference type="AlphaFoldDB" id="A0A9R0YCE9"/>
<dbReference type="PANTHER" id="PTHR33800:SF18">
    <property type="entry name" value="F-BOX DOMAIN-CONTAINING PROTEIN"/>
    <property type="match status" value="1"/>
</dbReference>
<evidence type="ECO:0000313" key="2">
    <source>
        <dbReference type="EMBL" id="VAI52166.1"/>
    </source>
</evidence>
<dbReference type="PANTHER" id="PTHR33800">
    <property type="entry name" value="OS06G0113600 PROTEIN"/>
    <property type="match status" value="1"/>
</dbReference>
<evidence type="ECO:0000313" key="3">
    <source>
        <dbReference type="Proteomes" id="UP000324705"/>
    </source>
</evidence>
<keyword evidence="3" id="KW-1185">Reference proteome</keyword>
<dbReference type="InterPro" id="IPR011043">
    <property type="entry name" value="Gal_Oxase/kelch_b-propeller"/>
</dbReference>
<protein>
    <recommendedName>
        <fullName evidence="1">KIB1-4 beta-propeller domain-containing protein</fullName>
    </recommendedName>
</protein>
<reference evidence="2 3" key="1">
    <citation type="submission" date="2017-09" db="EMBL/GenBank/DDBJ databases">
        <authorList>
            <consortium name="International Durum Wheat Genome Sequencing Consortium (IDWGSC)"/>
            <person name="Milanesi L."/>
        </authorList>
    </citation>
    <scope>NUCLEOTIDE SEQUENCE [LARGE SCALE GENOMIC DNA]</scope>
    <source>
        <strain evidence="3">cv. Svevo</strain>
    </source>
</reference>
<dbReference type="SUPFAM" id="SSF81383">
    <property type="entry name" value="F-box domain"/>
    <property type="match status" value="1"/>
</dbReference>
<proteinExistence type="predicted"/>
<dbReference type="InterPro" id="IPR005174">
    <property type="entry name" value="KIB1-4_b-propeller"/>
</dbReference>
<evidence type="ECO:0000259" key="1">
    <source>
        <dbReference type="Pfam" id="PF03478"/>
    </source>
</evidence>
<dbReference type="Pfam" id="PF03478">
    <property type="entry name" value="Beta-prop_KIB1-4"/>
    <property type="match status" value="1"/>
</dbReference>